<evidence type="ECO:0000313" key="2">
    <source>
        <dbReference type="Proteomes" id="UP001217089"/>
    </source>
</evidence>
<dbReference type="Proteomes" id="UP001217089">
    <property type="component" value="Unassembled WGS sequence"/>
</dbReference>
<organism evidence="1 2">
    <name type="scientific">Tegillarca granosa</name>
    <name type="common">Malaysian cockle</name>
    <name type="synonym">Anadara granosa</name>
    <dbReference type="NCBI Taxonomy" id="220873"/>
    <lineage>
        <taxon>Eukaryota</taxon>
        <taxon>Metazoa</taxon>
        <taxon>Spiralia</taxon>
        <taxon>Lophotrochozoa</taxon>
        <taxon>Mollusca</taxon>
        <taxon>Bivalvia</taxon>
        <taxon>Autobranchia</taxon>
        <taxon>Pteriomorphia</taxon>
        <taxon>Arcoida</taxon>
        <taxon>Arcoidea</taxon>
        <taxon>Arcidae</taxon>
        <taxon>Tegillarca</taxon>
    </lineage>
</organism>
<gene>
    <name evidence="1" type="ORF">KUTeg_005558</name>
</gene>
<name>A0ABQ9FK35_TEGGR</name>
<comment type="caution">
    <text evidence="1">The sequence shown here is derived from an EMBL/GenBank/DDBJ whole genome shotgun (WGS) entry which is preliminary data.</text>
</comment>
<keyword evidence="2" id="KW-1185">Reference proteome</keyword>
<accession>A0ABQ9FK35</accession>
<proteinExistence type="predicted"/>
<evidence type="ECO:0000313" key="1">
    <source>
        <dbReference type="EMBL" id="KAJ8317654.1"/>
    </source>
</evidence>
<sequence>MYRNKNTIDRFLVGRSAQTATPKLSQPQIQVSEFKPESNNAEENLCKAGAGAGPTYPDIACITEMSGIKRKPSKNVSVDNQWMRYSLHEDAVYCGPCFLFGRKDAKEKLFINPVNDWSNLSCFVKDI</sequence>
<reference evidence="1 2" key="1">
    <citation type="submission" date="2022-12" db="EMBL/GenBank/DDBJ databases">
        <title>Chromosome-level genome of Tegillarca granosa.</title>
        <authorList>
            <person name="Kim J."/>
        </authorList>
    </citation>
    <scope>NUCLEOTIDE SEQUENCE [LARGE SCALE GENOMIC DNA]</scope>
    <source>
        <strain evidence="1">Teg-2019</strain>
        <tissue evidence="1">Adductor muscle</tissue>
    </source>
</reference>
<protein>
    <submittedName>
        <fullName evidence="1">Uncharacterized protein</fullName>
    </submittedName>
</protein>
<dbReference type="EMBL" id="JARBDR010000246">
    <property type="protein sequence ID" value="KAJ8317654.1"/>
    <property type="molecule type" value="Genomic_DNA"/>
</dbReference>